<name>A0ABQ8SSN2_PERAM</name>
<keyword evidence="1" id="KW-0472">Membrane</keyword>
<dbReference type="EMBL" id="JAJSOF020000021">
    <property type="protein sequence ID" value="KAJ4437203.1"/>
    <property type="molecule type" value="Genomic_DNA"/>
</dbReference>
<evidence type="ECO:0000313" key="2">
    <source>
        <dbReference type="EMBL" id="KAJ4437203.1"/>
    </source>
</evidence>
<comment type="caution">
    <text evidence="2">The sequence shown here is derived from an EMBL/GenBank/DDBJ whole genome shotgun (WGS) entry which is preliminary data.</text>
</comment>
<dbReference type="Proteomes" id="UP001148838">
    <property type="component" value="Unassembled WGS sequence"/>
</dbReference>
<keyword evidence="3" id="KW-1185">Reference proteome</keyword>
<keyword evidence="1" id="KW-1133">Transmembrane helix</keyword>
<feature type="transmembrane region" description="Helical" evidence="1">
    <location>
        <begin position="150"/>
        <end position="173"/>
    </location>
</feature>
<gene>
    <name evidence="2" type="ORF">ANN_17338</name>
</gene>
<reference evidence="2 3" key="1">
    <citation type="journal article" date="2022" name="Allergy">
        <title>Genome assembly and annotation of Periplaneta americana reveal a comprehensive cockroach allergen profile.</title>
        <authorList>
            <person name="Wang L."/>
            <person name="Xiong Q."/>
            <person name="Saelim N."/>
            <person name="Wang L."/>
            <person name="Nong W."/>
            <person name="Wan A.T."/>
            <person name="Shi M."/>
            <person name="Liu X."/>
            <person name="Cao Q."/>
            <person name="Hui J.H.L."/>
            <person name="Sookrung N."/>
            <person name="Leung T.F."/>
            <person name="Tungtrongchitr A."/>
            <person name="Tsui S.K.W."/>
        </authorList>
    </citation>
    <scope>NUCLEOTIDE SEQUENCE [LARGE SCALE GENOMIC DNA]</scope>
    <source>
        <strain evidence="2">PWHHKU_190912</strain>
    </source>
</reference>
<protein>
    <recommendedName>
        <fullName evidence="4">Reverse transcriptase domain-containing protein</fullName>
    </recommendedName>
</protein>
<evidence type="ECO:0000256" key="1">
    <source>
        <dbReference type="SAM" id="Phobius"/>
    </source>
</evidence>
<evidence type="ECO:0000313" key="3">
    <source>
        <dbReference type="Proteomes" id="UP001148838"/>
    </source>
</evidence>
<organism evidence="2 3">
    <name type="scientific">Periplaneta americana</name>
    <name type="common">American cockroach</name>
    <name type="synonym">Blatta americana</name>
    <dbReference type="NCBI Taxonomy" id="6978"/>
    <lineage>
        <taxon>Eukaryota</taxon>
        <taxon>Metazoa</taxon>
        <taxon>Ecdysozoa</taxon>
        <taxon>Arthropoda</taxon>
        <taxon>Hexapoda</taxon>
        <taxon>Insecta</taxon>
        <taxon>Pterygota</taxon>
        <taxon>Neoptera</taxon>
        <taxon>Polyneoptera</taxon>
        <taxon>Dictyoptera</taxon>
        <taxon>Blattodea</taxon>
        <taxon>Blattoidea</taxon>
        <taxon>Blattidae</taxon>
        <taxon>Blattinae</taxon>
        <taxon>Periplaneta</taxon>
    </lineage>
</organism>
<evidence type="ECO:0008006" key="4">
    <source>
        <dbReference type="Google" id="ProtNLM"/>
    </source>
</evidence>
<accession>A0ABQ8SSN2</accession>
<sequence>MNCIFCLYIDILTLRFQRRTIERLLEHVESFTWEDMPLRDVETGEVTMAGYVPKIKTIAKGLVPFLYGVHITQSCVRVILYRELMYDTLYPFDTSIQFRINAVDAGYLRACPTSQRKMGEIKRNKTIDAVQSASPFLACEISNANVKYKCFTFATVIAMLRISLFFIGAPYFYAAFICIGCTQLEKVKYLLLQMKQNTSGPEKEEFEDCNKRNEDFTLQKKLNDVYESVGNAVFASDWVGTPVRYQTCISFMIAMSNQGFSLTAAKFAPVSNATLMNMEEQLEEEQFDFTKGKGTKDAIGLLRRIGERNLKKNKEVYVLLVDQEKAYGRVDLNKLIGILTK</sequence>
<proteinExistence type="predicted"/>
<keyword evidence="1" id="KW-0812">Transmembrane</keyword>